<dbReference type="Pfam" id="PF08044">
    <property type="entry name" value="DUF1707"/>
    <property type="match status" value="1"/>
</dbReference>
<dbReference type="AlphaFoldDB" id="A0A3M0G517"/>
<feature type="region of interest" description="Disordered" evidence="1">
    <location>
        <begin position="1"/>
        <end position="28"/>
    </location>
</feature>
<feature type="compositionally biased region" description="Polar residues" evidence="1">
    <location>
        <begin position="1"/>
        <end position="10"/>
    </location>
</feature>
<dbReference type="RefSeq" id="WP_121901147.1">
    <property type="nucleotide sequence ID" value="NZ_REFW01000002.1"/>
</dbReference>
<organism evidence="3 4">
    <name type="scientific">Tessaracoccus antarcticus</name>
    <dbReference type="NCBI Taxonomy" id="2479848"/>
    <lineage>
        <taxon>Bacteria</taxon>
        <taxon>Bacillati</taxon>
        <taxon>Actinomycetota</taxon>
        <taxon>Actinomycetes</taxon>
        <taxon>Propionibacteriales</taxon>
        <taxon>Propionibacteriaceae</taxon>
        <taxon>Tessaracoccus</taxon>
    </lineage>
</organism>
<accession>A0A3M0G517</accession>
<dbReference type="Proteomes" id="UP000275256">
    <property type="component" value="Unassembled WGS sequence"/>
</dbReference>
<keyword evidence="4" id="KW-1185">Reference proteome</keyword>
<dbReference type="InterPro" id="IPR012551">
    <property type="entry name" value="DUF1707_SHOCT-like"/>
</dbReference>
<reference evidence="3 4" key="1">
    <citation type="submission" date="2018-10" db="EMBL/GenBank/DDBJ databases">
        <title>Tessaracoccus antarcticuss sp. nov., isolated from sediment.</title>
        <authorList>
            <person name="Zhou L.Y."/>
            <person name="Du Z.J."/>
        </authorList>
    </citation>
    <scope>NUCLEOTIDE SEQUENCE [LARGE SCALE GENOMIC DNA]</scope>
    <source>
        <strain evidence="3 4">JDX10</strain>
    </source>
</reference>
<evidence type="ECO:0000313" key="4">
    <source>
        <dbReference type="Proteomes" id="UP000275256"/>
    </source>
</evidence>
<evidence type="ECO:0000256" key="1">
    <source>
        <dbReference type="SAM" id="MobiDB-lite"/>
    </source>
</evidence>
<dbReference type="EMBL" id="REFW01000002">
    <property type="protein sequence ID" value="RMB59668.1"/>
    <property type="molecule type" value="Genomic_DNA"/>
</dbReference>
<feature type="domain" description="DUF1707" evidence="2">
    <location>
        <begin position="25"/>
        <end position="76"/>
    </location>
</feature>
<dbReference type="OrthoDB" id="4803675at2"/>
<name>A0A3M0G517_9ACTN</name>
<gene>
    <name evidence="3" type="ORF">EAX62_07850</name>
</gene>
<protein>
    <submittedName>
        <fullName evidence="3">DUF1707 domain-containing protein</fullName>
    </submittedName>
</protein>
<proteinExistence type="predicted"/>
<sequence length="173" mass="19058">MTNTPQSNPWQGFARDPRSPEASGLRASDFDRDHAADILAEAYADGRLRDPEYSQRLEQALQATYLRDFMPLVSDLALPTALVVPEVPRPVVPWFRTPLVRAISASAGALIAVAVLLLVLNGAGSAMVWMIWPFMFFVLPQIIGRAKRGNERFPGSGGTNELPNPNKDDDDNR</sequence>
<evidence type="ECO:0000313" key="3">
    <source>
        <dbReference type="EMBL" id="RMB59668.1"/>
    </source>
</evidence>
<comment type="caution">
    <text evidence="3">The sequence shown here is derived from an EMBL/GenBank/DDBJ whole genome shotgun (WGS) entry which is preliminary data.</text>
</comment>
<feature type="region of interest" description="Disordered" evidence="1">
    <location>
        <begin position="150"/>
        <end position="173"/>
    </location>
</feature>
<evidence type="ECO:0000259" key="2">
    <source>
        <dbReference type="Pfam" id="PF08044"/>
    </source>
</evidence>